<reference evidence="3" key="1">
    <citation type="journal article" date="2019" name="Int. J. Syst. Evol. Microbiol.">
        <title>The Global Catalogue of Microorganisms (GCM) 10K type strain sequencing project: providing services to taxonomists for standard genome sequencing and annotation.</title>
        <authorList>
            <consortium name="The Broad Institute Genomics Platform"/>
            <consortium name="The Broad Institute Genome Sequencing Center for Infectious Disease"/>
            <person name="Wu L."/>
            <person name="Ma J."/>
        </authorList>
    </citation>
    <scope>NUCLEOTIDE SEQUENCE [LARGE SCALE GENOMIC DNA]</scope>
    <source>
        <strain evidence="3">TISTR 2466</strain>
    </source>
</reference>
<comment type="caution">
    <text evidence="2">The sequence shown here is derived from an EMBL/GenBank/DDBJ whole genome shotgun (WGS) entry which is preliminary data.</text>
</comment>
<name>A0ABW5S0D8_9BACL</name>
<dbReference type="Pfam" id="PF19361">
    <property type="entry name" value="DUF5937"/>
    <property type="match status" value="1"/>
</dbReference>
<evidence type="ECO:0000313" key="2">
    <source>
        <dbReference type="EMBL" id="MFD2692813.1"/>
    </source>
</evidence>
<evidence type="ECO:0000259" key="1">
    <source>
        <dbReference type="Pfam" id="PF19361"/>
    </source>
</evidence>
<accession>A0ABW5S0D8</accession>
<organism evidence="2 3">
    <name type="scientific">Sporolactobacillus shoreicorticis</name>
    <dbReference type="NCBI Taxonomy" id="1923877"/>
    <lineage>
        <taxon>Bacteria</taxon>
        <taxon>Bacillati</taxon>
        <taxon>Bacillota</taxon>
        <taxon>Bacilli</taxon>
        <taxon>Bacillales</taxon>
        <taxon>Sporolactobacillaceae</taxon>
        <taxon>Sporolactobacillus</taxon>
    </lineage>
</organism>
<sequence length="55" mass="6628">MKQKVHAVYSPYRELLTSLHVLNKPEHHLDRIEWANRIQKFLSAEMLHTLSFLEK</sequence>
<protein>
    <submittedName>
        <fullName evidence="2">DUF5937 family protein</fullName>
    </submittedName>
</protein>
<dbReference type="RefSeq" id="WP_373689440.1">
    <property type="nucleotide sequence ID" value="NZ_JAMXWM010000016.1"/>
</dbReference>
<dbReference type="EMBL" id="JBHUMQ010000010">
    <property type="protein sequence ID" value="MFD2692813.1"/>
    <property type="molecule type" value="Genomic_DNA"/>
</dbReference>
<proteinExistence type="predicted"/>
<gene>
    <name evidence="2" type="ORF">ACFSUE_04100</name>
</gene>
<feature type="domain" description="DUF5937" evidence="1">
    <location>
        <begin position="2"/>
        <end position="51"/>
    </location>
</feature>
<keyword evidence="3" id="KW-1185">Reference proteome</keyword>
<evidence type="ECO:0000313" key="3">
    <source>
        <dbReference type="Proteomes" id="UP001597399"/>
    </source>
</evidence>
<dbReference type="Proteomes" id="UP001597399">
    <property type="component" value="Unassembled WGS sequence"/>
</dbReference>
<dbReference type="InterPro" id="IPR045981">
    <property type="entry name" value="DUF5937"/>
</dbReference>